<dbReference type="Pfam" id="PF18907">
    <property type="entry name" value="DUF5662"/>
    <property type="match status" value="1"/>
</dbReference>
<dbReference type="STRING" id="1235802.C823_04651"/>
<dbReference type="AlphaFoldDB" id="N2A3P9"/>
<organism evidence="1 2">
    <name type="scientific">Eubacterium plexicaudatum ASF492</name>
    <dbReference type="NCBI Taxonomy" id="1235802"/>
    <lineage>
        <taxon>Bacteria</taxon>
        <taxon>Bacillati</taxon>
        <taxon>Bacillota</taxon>
        <taxon>Clostridia</taxon>
        <taxon>Eubacteriales</taxon>
        <taxon>Eubacteriaceae</taxon>
        <taxon>Eubacterium</taxon>
    </lineage>
</organism>
<dbReference type="InterPro" id="IPR043721">
    <property type="entry name" value="DUF5662"/>
</dbReference>
<reference evidence="1 2" key="1">
    <citation type="journal article" date="2014" name="Genome Announc.">
        <title>Draft genome sequences of the altered schaedler flora, a defined bacterial community from gnotobiotic mice.</title>
        <authorList>
            <person name="Wannemuehler M.J."/>
            <person name="Overstreet A.M."/>
            <person name="Ward D.V."/>
            <person name="Phillips G.J."/>
        </authorList>
    </citation>
    <scope>NUCLEOTIDE SEQUENCE [LARGE SCALE GENOMIC DNA]</scope>
    <source>
        <strain evidence="1 2">ASF492</strain>
    </source>
</reference>
<sequence>MNFSKKMNVALQHHYANYRHHPEHFEKGINDMNLVDIVEMICDWKAATLRHNDGNLLKSIETNARRFGYDDQLKQIFINTAKMFDEQG</sequence>
<comment type="caution">
    <text evidence="1">The sequence shown here is derived from an EMBL/GenBank/DDBJ whole genome shotgun (WGS) entry which is preliminary data.</text>
</comment>
<evidence type="ECO:0000313" key="1">
    <source>
        <dbReference type="EMBL" id="EMZ21078.1"/>
    </source>
</evidence>
<name>N2A3P9_9FIRM</name>
<dbReference type="HOGENOM" id="CLU_2464453_0_0_9"/>
<evidence type="ECO:0000313" key="2">
    <source>
        <dbReference type="Proteomes" id="UP000012589"/>
    </source>
</evidence>
<proteinExistence type="predicted"/>
<dbReference type="eggNOG" id="ENOG5032GA9">
    <property type="taxonomic scope" value="Bacteria"/>
</dbReference>
<accession>N2A3P9</accession>
<dbReference type="Proteomes" id="UP000012589">
    <property type="component" value="Unassembled WGS sequence"/>
</dbReference>
<protein>
    <submittedName>
        <fullName evidence="1">Uncharacterized protein</fullName>
    </submittedName>
</protein>
<gene>
    <name evidence="1" type="ORF">C823_04651</name>
</gene>
<keyword evidence="2" id="KW-1185">Reference proteome</keyword>
<dbReference type="EMBL" id="AQFT01000136">
    <property type="protein sequence ID" value="EMZ21078.1"/>
    <property type="molecule type" value="Genomic_DNA"/>
</dbReference>